<sequence length="386" mass="46806">MEKRADNVYYLEFVVTDPKIVPKQPERFDAYKGEDRFTTVYRYRNQYIMKQRNIKAIDIDRITIHYPCAEAFIEDLFEQKEKNYFHYSAITPVIHFYKYRQGKYLREQRFDLIYRDESIEQILHVLMHYQRETLYTDIPEYREYCDRFEKWVTDPKFINTLITQRYVGKKMAKALKTYNGTSDSLYWAKQYLRNYHVLRGVHCGARKYFKELREEQEDYRQDWISQKQRQREEEDKLFSSMDYFEQLRYQGKMGELQRSILDGSFTFDGIPLQDDSCAEHISRLLKEYNSLISMEDKKRVYDRLIQTLDTTNDARFATLKEIALKEPEKLSRYPVKEISVKDAVISRIHQIQTIQNEEEKMMLLDEIIGILEMATTPSENKRKYHI</sequence>
<protein>
    <submittedName>
        <fullName evidence="1">Uncharacterized protein</fullName>
    </submittedName>
</protein>
<evidence type="ECO:0000313" key="1">
    <source>
        <dbReference type="EMBL" id="HIU22465.1"/>
    </source>
</evidence>
<evidence type="ECO:0000313" key="2">
    <source>
        <dbReference type="Proteomes" id="UP000824087"/>
    </source>
</evidence>
<dbReference type="AlphaFoldDB" id="A0A9D1HW62"/>
<reference evidence="1" key="1">
    <citation type="submission" date="2020-10" db="EMBL/GenBank/DDBJ databases">
        <authorList>
            <person name="Gilroy R."/>
        </authorList>
    </citation>
    <scope>NUCLEOTIDE SEQUENCE</scope>
    <source>
        <strain evidence="1">CHK197-8231</strain>
    </source>
</reference>
<gene>
    <name evidence="1" type="ORF">IAD49_02660</name>
</gene>
<accession>A0A9D1HW62</accession>
<dbReference type="Proteomes" id="UP000824087">
    <property type="component" value="Unassembled WGS sequence"/>
</dbReference>
<organism evidence="1 2">
    <name type="scientific">Candidatus Fimihabitans intestinipullorum</name>
    <dbReference type="NCBI Taxonomy" id="2840820"/>
    <lineage>
        <taxon>Bacteria</taxon>
        <taxon>Bacillati</taxon>
        <taxon>Mycoplasmatota</taxon>
        <taxon>Mycoplasmatota incertae sedis</taxon>
        <taxon>Candidatus Fimihabitans</taxon>
    </lineage>
</organism>
<name>A0A9D1HW62_9BACT</name>
<reference evidence="1" key="2">
    <citation type="journal article" date="2021" name="PeerJ">
        <title>Extensive microbial diversity within the chicken gut microbiome revealed by metagenomics and culture.</title>
        <authorList>
            <person name="Gilroy R."/>
            <person name="Ravi A."/>
            <person name="Getino M."/>
            <person name="Pursley I."/>
            <person name="Horton D.L."/>
            <person name="Alikhan N.F."/>
            <person name="Baker D."/>
            <person name="Gharbi K."/>
            <person name="Hall N."/>
            <person name="Watson M."/>
            <person name="Adriaenssens E.M."/>
            <person name="Foster-Nyarko E."/>
            <person name="Jarju S."/>
            <person name="Secka A."/>
            <person name="Antonio M."/>
            <person name="Oren A."/>
            <person name="Chaudhuri R.R."/>
            <person name="La Ragione R."/>
            <person name="Hildebrand F."/>
            <person name="Pallen M.J."/>
        </authorList>
    </citation>
    <scope>NUCLEOTIDE SEQUENCE</scope>
    <source>
        <strain evidence="1">CHK197-8231</strain>
    </source>
</reference>
<proteinExistence type="predicted"/>
<comment type="caution">
    <text evidence="1">The sequence shown here is derived from an EMBL/GenBank/DDBJ whole genome shotgun (WGS) entry which is preliminary data.</text>
</comment>
<dbReference type="EMBL" id="DVML01000014">
    <property type="protein sequence ID" value="HIU22465.1"/>
    <property type="molecule type" value="Genomic_DNA"/>
</dbReference>